<organism evidence="1 2">
    <name type="scientific">Caballeronia ptereochthonis</name>
    <dbReference type="NCBI Taxonomy" id="1777144"/>
    <lineage>
        <taxon>Bacteria</taxon>
        <taxon>Pseudomonadati</taxon>
        <taxon>Pseudomonadota</taxon>
        <taxon>Betaproteobacteria</taxon>
        <taxon>Burkholderiales</taxon>
        <taxon>Burkholderiaceae</taxon>
        <taxon>Caballeronia</taxon>
    </lineage>
</organism>
<dbReference type="GO" id="GO:0032259">
    <property type="term" value="P:methylation"/>
    <property type="evidence" value="ECO:0007669"/>
    <property type="project" value="UniProtKB-KW"/>
</dbReference>
<dbReference type="GO" id="GO:0008168">
    <property type="term" value="F:methyltransferase activity"/>
    <property type="evidence" value="ECO:0007669"/>
    <property type="project" value="UniProtKB-KW"/>
</dbReference>
<dbReference type="OrthoDB" id="9799872at2"/>
<dbReference type="InterPro" id="IPR008884">
    <property type="entry name" value="TylF_MeTrfase"/>
</dbReference>
<gene>
    <name evidence="1" type="primary">novP</name>
    <name evidence="1" type="ORF">AWB83_01255</name>
</gene>
<dbReference type="Pfam" id="PF05711">
    <property type="entry name" value="TylF"/>
    <property type="match status" value="1"/>
</dbReference>
<accession>A0A158A394</accession>
<keyword evidence="2" id="KW-1185">Reference proteome</keyword>
<dbReference type="SUPFAM" id="SSF53335">
    <property type="entry name" value="S-adenosyl-L-methionine-dependent methyltransferases"/>
    <property type="match status" value="1"/>
</dbReference>
<protein>
    <submittedName>
        <fullName evidence="1">Demethyldecarbamoylnovobiocin O-methyltransferase</fullName>
        <ecNumber evidence="1">2.1.1.285</ecNumber>
    </submittedName>
</protein>
<evidence type="ECO:0000313" key="1">
    <source>
        <dbReference type="EMBL" id="SAK52291.1"/>
    </source>
</evidence>
<dbReference type="EC" id="2.1.1.285" evidence="1"/>
<keyword evidence="1" id="KW-0808">Transferase</keyword>
<dbReference type="PANTHER" id="PTHR40036">
    <property type="entry name" value="MACROCIN O-METHYLTRANSFERASE"/>
    <property type="match status" value="1"/>
</dbReference>
<name>A0A158A394_9BURK</name>
<dbReference type="AlphaFoldDB" id="A0A158A394"/>
<evidence type="ECO:0000313" key="2">
    <source>
        <dbReference type="Proteomes" id="UP000054978"/>
    </source>
</evidence>
<comment type="caution">
    <text evidence="1">The sequence shown here is derived from an EMBL/GenBank/DDBJ whole genome shotgun (WGS) entry which is preliminary data.</text>
</comment>
<keyword evidence="1" id="KW-0489">Methyltransferase</keyword>
<sequence>MLEHVRNLFRKELPPLSVSEIAASKLTYLPAAKLENIAQCIQQVQAQHVPGDFVEFGVALGGSGIFIARRMDRPRRFVGLDLFGMIPAPGPKDDEKSHERYRVIASGRSEGIGGDRYYGYEPDLLSKVKRSFSEYGIPVDGKRVSLLPGLFEDTLPHWTVRKIAFAHIDCDWFDPVTLCLETTLPLMSPGGFIILDDYKDYGGCKQATDEFLQRHRNVTLVDSTHNAVLQVS</sequence>
<dbReference type="Gene3D" id="3.40.50.150">
    <property type="entry name" value="Vaccinia Virus protein VP39"/>
    <property type="match status" value="1"/>
</dbReference>
<dbReference type="PANTHER" id="PTHR40036:SF1">
    <property type="entry name" value="MACROCIN O-METHYLTRANSFERASE"/>
    <property type="match status" value="1"/>
</dbReference>
<proteinExistence type="predicted"/>
<dbReference type="EMBL" id="FCOB02000005">
    <property type="protein sequence ID" value="SAK52291.1"/>
    <property type="molecule type" value="Genomic_DNA"/>
</dbReference>
<reference evidence="1" key="1">
    <citation type="submission" date="2016-01" db="EMBL/GenBank/DDBJ databases">
        <authorList>
            <person name="Peeters C."/>
        </authorList>
    </citation>
    <scope>NUCLEOTIDE SEQUENCE [LARGE SCALE GENOMIC DNA]</scope>
    <source>
        <strain evidence="1">LMG 29326</strain>
    </source>
</reference>
<dbReference type="InterPro" id="IPR029063">
    <property type="entry name" value="SAM-dependent_MTases_sf"/>
</dbReference>
<dbReference type="Proteomes" id="UP000054978">
    <property type="component" value="Unassembled WGS sequence"/>
</dbReference>
<dbReference type="RefSeq" id="WP_159463020.1">
    <property type="nucleotide sequence ID" value="NZ_FCOB02000005.1"/>
</dbReference>